<sequence length="47" mass="4871">MGKIKTKTIATSIFTALILLLSITSILFLPACSKDDAAAAEGAEDES</sequence>
<evidence type="ECO:0000313" key="1">
    <source>
        <dbReference type="EMBL" id="GAG88172.1"/>
    </source>
</evidence>
<organism evidence="1">
    <name type="scientific">marine sediment metagenome</name>
    <dbReference type="NCBI Taxonomy" id="412755"/>
    <lineage>
        <taxon>unclassified sequences</taxon>
        <taxon>metagenomes</taxon>
        <taxon>ecological metagenomes</taxon>
    </lineage>
</organism>
<dbReference type="AlphaFoldDB" id="X1C492"/>
<accession>X1C492</accession>
<proteinExistence type="predicted"/>
<name>X1C492_9ZZZZ</name>
<feature type="non-terminal residue" evidence="1">
    <location>
        <position position="47"/>
    </location>
</feature>
<gene>
    <name evidence="1" type="ORF">S01H4_32445</name>
</gene>
<reference evidence="1" key="1">
    <citation type="journal article" date="2014" name="Front. Microbiol.">
        <title>High frequency of phylogenetically diverse reductive dehalogenase-homologous genes in deep subseafloor sedimentary metagenomes.</title>
        <authorList>
            <person name="Kawai M."/>
            <person name="Futagami T."/>
            <person name="Toyoda A."/>
            <person name="Takaki Y."/>
            <person name="Nishi S."/>
            <person name="Hori S."/>
            <person name="Arai W."/>
            <person name="Tsubouchi T."/>
            <person name="Morono Y."/>
            <person name="Uchiyama I."/>
            <person name="Ito T."/>
            <person name="Fujiyama A."/>
            <person name="Inagaki F."/>
            <person name="Takami H."/>
        </authorList>
    </citation>
    <scope>NUCLEOTIDE SEQUENCE</scope>
    <source>
        <strain evidence="1">Expedition CK06-06</strain>
    </source>
</reference>
<dbReference type="EMBL" id="BART01016960">
    <property type="protein sequence ID" value="GAG88172.1"/>
    <property type="molecule type" value="Genomic_DNA"/>
</dbReference>
<comment type="caution">
    <text evidence="1">The sequence shown here is derived from an EMBL/GenBank/DDBJ whole genome shotgun (WGS) entry which is preliminary data.</text>
</comment>
<protein>
    <submittedName>
        <fullName evidence="1">Uncharacterized protein</fullName>
    </submittedName>
</protein>